<keyword evidence="7" id="KW-0902">Two-component regulatory system</keyword>
<dbReference type="EC" id="2.7.13.3" evidence="3"/>
<evidence type="ECO:0000256" key="9">
    <source>
        <dbReference type="SAM" id="Phobius"/>
    </source>
</evidence>
<keyword evidence="4" id="KW-0597">Phosphoprotein</keyword>
<evidence type="ECO:0000256" key="5">
    <source>
        <dbReference type="ARBA" id="ARBA00022679"/>
    </source>
</evidence>
<dbReference type="Gene3D" id="1.10.287.130">
    <property type="match status" value="1"/>
</dbReference>
<dbReference type="InterPro" id="IPR003594">
    <property type="entry name" value="HATPase_dom"/>
</dbReference>
<keyword evidence="6 11" id="KW-0418">Kinase</keyword>
<dbReference type="InterPro" id="IPR036097">
    <property type="entry name" value="HisK_dim/P_sf"/>
</dbReference>
<dbReference type="SMART" id="SM00387">
    <property type="entry name" value="HATPase_c"/>
    <property type="match status" value="1"/>
</dbReference>
<dbReference type="PANTHER" id="PTHR45436">
    <property type="entry name" value="SENSOR HISTIDINE KINASE YKOH"/>
    <property type="match status" value="1"/>
</dbReference>
<comment type="caution">
    <text evidence="11">The sequence shown here is derived from an EMBL/GenBank/DDBJ whole genome shotgun (WGS) entry which is preliminary data.</text>
</comment>
<dbReference type="SUPFAM" id="SSF47384">
    <property type="entry name" value="Homodimeric domain of signal transducing histidine kinase"/>
    <property type="match status" value="1"/>
</dbReference>
<dbReference type="SUPFAM" id="SSF55874">
    <property type="entry name" value="ATPase domain of HSP90 chaperone/DNA topoisomerase II/histidine kinase"/>
    <property type="match status" value="1"/>
</dbReference>
<feature type="transmembrane region" description="Helical" evidence="9">
    <location>
        <begin position="134"/>
        <end position="156"/>
    </location>
</feature>
<keyword evidence="9" id="KW-1133">Transmembrane helix</keyword>
<dbReference type="EMBL" id="JBHLTG010000015">
    <property type="protein sequence ID" value="MFC0682586.1"/>
    <property type="molecule type" value="Genomic_DNA"/>
</dbReference>
<dbReference type="RefSeq" id="WP_386676735.1">
    <property type="nucleotide sequence ID" value="NZ_JBHLTG010000015.1"/>
</dbReference>
<dbReference type="PANTHER" id="PTHR45436:SF15">
    <property type="entry name" value="SENSOR HISTIDINE KINASE CUSS"/>
    <property type="match status" value="1"/>
</dbReference>
<evidence type="ECO:0000256" key="8">
    <source>
        <dbReference type="ARBA" id="ARBA00023136"/>
    </source>
</evidence>
<evidence type="ECO:0000313" key="11">
    <source>
        <dbReference type="EMBL" id="MFC0682586.1"/>
    </source>
</evidence>
<proteinExistence type="predicted"/>
<dbReference type="Pfam" id="PF00512">
    <property type="entry name" value="HisKA"/>
    <property type="match status" value="1"/>
</dbReference>
<gene>
    <name evidence="11" type="ORF">ACFFGH_32560</name>
</gene>
<evidence type="ECO:0000256" key="6">
    <source>
        <dbReference type="ARBA" id="ARBA00022777"/>
    </source>
</evidence>
<comment type="subcellular location">
    <subcellularLocation>
        <location evidence="2">Membrane</location>
        <topology evidence="2">Multi-pass membrane protein</topology>
    </subcellularLocation>
</comment>
<evidence type="ECO:0000256" key="2">
    <source>
        <dbReference type="ARBA" id="ARBA00004141"/>
    </source>
</evidence>
<dbReference type="GO" id="GO:0016301">
    <property type="term" value="F:kinase activity"/>
    <property type="evidence" value="ECO:0007669"/>
    <property type="project" value="UniProtKB-KW"/>
</dbReference>
<dbReference type="InterPro" id="IPR036890">
    <property type="entry name" value="HATPase_C_sf"/>
</dbReference>
<keyword evidence="8 9" id="KW-0472">Membrane</keyword>
<evidence type="ECO:0000313" key="12">
    <source>
        <dbReference type="Proteomes" id="UP001589896"/>
    </source>
</evidence>
<accession>A0ABV6S025</accession>
<keyword evidence="9" id="KW-0812">Transmembrane</keyword>
<evidence type="ECO:0000256" key="3">
    <source>
        <dbReference type="ARBA" id="ARBA00012438"/>
    </source>
</evidence>
<keyword evidence="5" id="KW-0808">Transferase</keyword>
<evidence type="ECO:0000259" key="10">
    <source>
        <dbReference type="SMART" id="SM00387"/>
    </source>
</evidence>
<protein>
    <recommendedName>
        <fullName evidence="3">histidine kinase</fullName>
        <ecNumber evidence="3">2.7.13.3</ecNumber>
    </recommendedName>
</protein>
<feature type="domain" description="Histidine kinase/HSP90-like ATPase" evidence="10">
    <location>
        <begin position="315"/>
        <end position="401"/>
    </location>
</feature>
<dbReference type="InterPro" id="IPR050428">
    <property type="entry name" value="TCS_sensor_his_kinase"/>
</dbReference>
<keyword evidence="12" id="KW-1185">Reference proteome</keyword>
<comment type="catalytic activity">
    <reaction evidence="1">
        <text>ATP + protein L-histidine = ADP + protein N-phospho-L-histidine.</text>
        <dbReference type="EC" id="2.7.13.3"/>
    </reaction>
</comment>
<dbReference type="Proteomes" id="UP001589896">
    <property type="component" value="Unassembled WGS sequence"/>
</dbReference>
<evidence type="ECO:0000256" key="4">
    <source>
        <dbReference type="ARBA" id="ARBA00022553"/>
    </source>
</evidence>
<reference evidence="11 12" key="1">
    <citation type="submission" date="2024-09" db="EMBL/GenBank/DDBJ databases">
        <authorList>
            <person name="Sun Q."/>
            <person name="Mori K."/>
        </authorList>
    </citation>
    <scope>NUCLEOTIDE SEQUENCE [LARGE SCALE GENOMIC DNA]</scope>
    <source>
        <strain evidence="11 12">KCTC 23076</strain>
    </source>
</reference>
<sequence>MSARSLKSLLIRQWMLFATCIAVLFASAGLLLLFLLEDSFIDRQLKAAARSVAAAAPAMTRLPPEFSVYPASRVPLDIHAQLPFAQVGRPFEMRRADRRYVHVLLVDTPTRGRLAVVYDVTDQLTVTPRLGTGLLIVLGLTALTLLAAAVLARAFVGRLARRAEHLVEDVRRTPHPGHLRELSEAQEILEFQRLLGLHADVWEAQLTAVESERQTLAYLGHELRTPLQSAQTSLALLAEQRDDCAAFERLQRALARLTRASRAALWLATDRAPDLSTTTALLPLVRRLANELAPLAAQTGQVIDVDMSSSLATGGPDEIAETIVANVLLNAIQHGGAGPVVIHGDAGELTITNVRRHDAERGGFGFGLQIVRRLGQRIGWSIDVVQADGSMTVRILLDPPTGRPP</sequence>
<evidence type="ECO:0000256" key="7">
    <source>
        <dbReference type="ARBA" id="ARBA00023012"/>
    </source>
</evidence>
<dbReference type="Gene3D" id="3.30.565.10">
    <property type="entry name" value="Histidine kinase-like ATPase, C-terminal domain"/>
    <property type="match status" value="1"/>
</dbReference>
<name>A0ABV6S025_9GAMM</name>
<dbReference type="InterPro" id="IPR003661">
    <property type="entry name" value="HisK_dim/P_dom"/>
</dbReference>
<dbReference type="CDD" id="cd00082">
    <property type="entry name" value="HisKA"/>
    <property type="match status" value="1"/>
</dbReference>
<feature type="transmembrane region" description="Helical" evidence="9">
    <location>
        <begin position="14"/>
        <end position="36"/>
    </location>
</feature>
<evidence type="ECO:0000256" key="1">
    <source>
        <dbReference type="ARBA" id="ARBA00000085"/>
    </source>
</evidence>
<organism evidence="11 12">
    <name type="scientific">Lysobacter korlensis</name>
    <dbReference type="NCBI Taxonomy" id="553636"/>
    <lineage>
        <taxon>Bacteria</taxon>
        <taxon>Pseudomonadati</taxon>
        <taxon>Pseudomonadota</taxon>
        <taxon>Gammaproteobacteria</taxon>
        <taxon>Lysobacterales</taxon>
        <taxon>Lysobacteraceae</taxon>
        <taxon>Lysobacter</taxon>
    </lineage>
</organism>